<dbReference type="PROSITE" id="PS51462">
    <property type="entry name" value="NUDIX"/>
    <property type="match status" value="1"/>
</dbReference>
<comment type="cofactor">
    <cofactor evidence="2">
        <name>Mg(2+)</name>
        <dbReference type="ChEBI" id="CHEBI:18420"/>
    </cofactor>
</comment>
<name>A0AAN9GPZ5_9CAEN</name>
<evidence type="ECO:0000256" key="12">
    <source>
        <dbReference type="ARBA" id="ARBA00070687"/>
    </source>
</evidence>
<gene>
    <name evidence="17" type="ORF">V1264_001648</name>
</gene>
<evidence type="ECO:0000256" key="13">
    <source>
        <dbReference type="ARBA" id="ARBA00076736"/>
    </source>
</evidence>
<evidence type="ECO:0000256" key="4">
    <source>
        <dbReference type="ARBA" id="ARBA00022723"/>
    </source>
</evidence>
<evidence type="ECO:0000256" key="5">
    <source>
        <dbReference type="ARBA" id="ARBA00022801"/>
    </source>
</evidence>
<accession>A0AAN9GPZ5</accession>
<dbReference type="GO" id="GO:0006203">
    <property type="term" value="P:dGTP catabolic process"/>
    <property type="evidence" value="ECO:0007669"/>
    <property type="project" value="TreeGrafter"/>
</dbReference>
<evidence type="ECO:0000256" key="6">
    <source>
        <dbReference type="ARBA" id="ARBA00022842"/>
    </source>
</evidence>
<dbReference type="GO" id="GO:0006950">
    <property type="term" value="P:response to stress"/>
    <property type="evidence" value="ECO:0007669"/>
    <property type="project" value="UniProtKB-ARBA"/>
</dbReference>
<reference evidence="17 18" key="1">
    <citation type="submission" date="2024-02" db="EMBL/GenBank/DDBJ databases">
        <title>Chromosome-scale genome assembly of the rough periwinkle Littorina saxatilis.</title>
        <authorList>
            <person name="De Jode A."/>
            <person name="Faria R."/>
            <person name="Formenti G."/>
            <person name="Sims Y."/>
            <person name="Smith T.P."/>
            <person name="Tracey A."/>
            <person name="Wood J.M.D."/>
            <person name="Zagrodzka Z.B."/>
            <person name="Johannesson K."/>
            <person name="Butlin R.K."/>
            <person name="Leder E.H."/>
        </authorList>
    </citation>
    <scope>NUCLEOTIDE SEQUENCE [LARGE SCALE GENOMIC DNA]</scope>
    <source>
        <strain evidence="17">Snail1</strain>
        <tissue evidence="17">Muscle</tissue>
    </source>
</reference>
<dbReference type="Proteomes" id="UP001374579">
    <property type="component" value="Unassembled WGS sequence"/>
</dbReference>
<evidence type="ECO:0000256" key="7">
    <source>
        <dbReference type="ARBA" id="ARBA00023211"/>
    </source>
</evidence>
<evidence type="ECO:0000256" key="10">
    <source>
        <dbReference type="ARBA" id="ARBA00055812"/>
    </source>
</evidence>
<evidence type="ECO:0000256" key="3">
    <source>
        <dbReference type="ARBA" id="ARBA00005582"/>
    </source>
</evidence>
<dbReference type="CDD" id="cd04678">
    <property type="entry name" value="NUDIX_MTH2_Nudt15"/>
    <property type="match status" value="1"/>
</dbReference>
<dbReference type="InterPro" id="IPR015797">
    <property type="entry name" value="NUDIX_hydrolase-like_dom_sf"/>
</dbReference>
<dbReference type="InterPro" id="IPR000086">
    <property type="entry name" value="NUDIX_hydrolase_dom"/>
</dbReference>
<proteinExistence type="inferred from homology"/>
<organism evidence="17 18">
    <name type="scientific">Littorina saxatilis</name>
    <dbReference type="NCBI Taxonomy" id="31220"/>
    <lineage>
        <taxon>Eukaryota</taxon>
        <taxon>Metazoa</taxon>
        <taxon>Spiralia</taxon>
        <taxon>Lophotrochozoa</taxon>
        <taxon>Mollusca</taxon>
        <taxon>Gastropoda</taxon>
        <taxon>Caenogastropoda</taxon>
        <taxon>Littorinimorpha</taxon>
        <taxon>Littorinoidea</taxon>
        <taxon>Littorinidae</taxon>
        <taxon>Littorina</taxon>
    </lineage>
</organism>
<evidence type="ECO:0000256" key="1">
    <source>
        <dbReference type="ARBA" id="ARBA00001936"/>
    </source>
</evidence>
<comment type="catalytic activity">
    <reaction evidence="8">
        <text>a 2'-deoxyribonucleoside 5'-triphosphate + H2O = a 2'-deoxyribonucleoside 5'-phosphate + diphosphate + H(+)</text>
        <dbReference type="Rhea" id="RHEA:44644"/>
        <dbReference type="ChEBI" id="CHEBI:15377"/>
        <dbReference type="ChEBI" id="CHEBI:15378"/>
        <dbReference type="ChEBI" id="CHEBI:33019"/>
        <dbReference type="ChEBI" id="CHEBI:61560"/>
        <dbReference type="ChEBI" id="CHEBI:65317"/>
        <dbReference type="EC" id="3.6.1.9"/>
    </reaction>
</comment>
<evidence type="ECO:0000256" key="8">
    <source>
        <dbReference type="ARBA" id="ARBA00036546"/>
    </source>
</evidence>
<protein>
    <recommendedName>
        <fullName evidence="12">Nucleotide triphosphate diphosphatase NUDT15</fullName>
    </recommendedName>
    <alternativeName>
        <fullName evidence="13">MutT homolog 2</fullName>
    </alternativeName>
    <alternativeName>
        <fullName evidence="15">Nucleoside diphosphate-linked moiety X motif 15</fullName>
    </alternativeName>
    <alternativeName>
        <fullName evidence="14">Nucleoside diphosphate-linked to another moiety X hydrolase 15</fullName>
    </alternativeName>
</protein>
<evidence type="ECO:0000256" key="14">
    <source>
        <dbReference type="ARBA" id="ARBA00077398"/>
    </source>
</evidence>
<dbReference type="Pfam" id="PF00293">
    <property type="entry name" value="NUDIX"/>
    <property type="match status" value="1"/>
</dbReference>
<dbReference type="GO" id="GO:0046872">
    <property type="term" value="F:metal ion binding"/>
    <property type="evidence" value="ECO:0007669"/>
    <property type="project" value="UniProtKB-KW"/>
</dbReference>
<keyword evidence="5" id="KW-0378">Hydrolase</keyword>
<comment type="cofactor">
    <cofactor evidence="1">
        <name>Mn(2+)</name>
        <dbReference type="ChEBI" id="CHEBI:29035"/>
    </cofactor>
</comment>
<keyword evidence="18" id="KW-1185">Reference proteome</keyword>
<keyword evidence="7" id="KW-0464">Manganese</keyword>
<dbReference type="SUPFAM" id="SSF55811">
    <property type="entry name" value="Nudix"/>
    <property type="match status" value="1"/>
</dbReference>
<keyword evidence="4" id="KW-0479">Metal-binding</keyword>
<dbReference type="AlphaFoldDB" id="A0AAN9GPZ5"/>
<evidence type="ECO:0000256" key="11">
    <source>
        <dbReference type="ARBA" id="ARBA00062087"/>
    </source>
</evidence>
<evidence type="ECO:0000256" key="15">
    <source>
        <dbReference type="ARBA" id="ARBA00080476"/>
    </source>
</evidence>
<comment type="subunit">
    <text evidence="11">Homodimer. Interacts with PCNA; interaction is disrupted in response to UV irradiation.</text>
</comment>
<feature type="domain" description="Nudix hydrolase" evidence="16">
    <location>
        <begin position="76"/>
        <end position="211"/>
    </location>
</feature>
<evidence type="ECO:0000256" key="9">
    <source>
        <dbReference type="ARBA" id="ARBA00036800"/>
    </source>
</evidence>
<dbReference type="Gene3D" id="3.90.79.10">
    <property type="entry name" value="Nucleoside Triphosphate Pyrophosphohydrolase"/>
    <property type="match status" value="1"/>
</dbReference>
<sequence length="215" mass="23932">MESVTADYHPQDLKTQDLQVNSSGDMIKAQPNASVGVVSCTHDSVTMKHIVTSAPQNCPIMVTKNHAACVSMQRERPKVGVGVFVLSDCHPHCVLVGKRKSSSGEGKYGLPGGHQEFGESWVECGEREVEEETGLRMTGTRFSAVLNVVIPDENYHYVEFFVQGHVDTQHGSEPINVEPDKCDGWEWVDWDTFLPLDTVFEPLKVIREQGFNPFQ</sequence>
<evidence type="ECO:0000313" key="17">
    <source>
        <dbReference type="EMBL" id="KAK7115846.1"/>
    </source>
</evidence>
<comment type="function">
    <text evidence="10">May catalyze the hydrolysis of nucleoside triphosphates including dGTP, dTTP, dCTP, their oxidized forms like 8-oxo-dGTP and the prodrug thiopurine derivatives 6-thio-dGTP and 6-thio-GTP. Could also catalyze the hydrolysis of some nucleoside diphosphate derivatives. Hydrolyzes oxidized nucleosides triphosphates like 8-oxo-dGTP in vitro, but the specificity and efficiency towards these substrates are low. Therefore, the potential in vivo sanitizing role of this enzyme, that would consist in removing oxidatively damaged forms of nucleosides to prevent their incorporation into DNA, is unclear. Through the hydrolysis of thioguanosine triphosphates may participate in the catabolism of thiopurine drugs. May also have a role in DNA synthesis and cell cycle progression by stabilizing PCNA. Exhibits decapping activity towards dpCoA-capped RNAs in vitro.</text>
</comment>
<dbReference type="FunFam" id="3.90.79.10:FF:000034">
    <property type="entry name" value="Nucleotide triphosphate diphosphatase NUDT15"/>
    <property type="match status" value="1"/>
</dbReference>
<comment type="catalytic activity">
    <reaction evidence="9">
        <text>a ribonucleoside 5'-triphosphate + H2O = a ribonucleoside 5'-phosphate + diphosphate + H(+)</text>
        <dbReference type="Rhea" id="RHEA:23996"/>
        <dbReference type="ChEBI" id="CHEBI:15377"/>
        <dbReference type="ChEBI" id="CHEBI:15378"/>
        <dbReference type="ChEBI" id="CHEBI:33019"/>
        <dbReference type="ChEBI" id="CHEBI:58043"/>
        <dbReference type="ChEBI" id="CHEBI:61557"/>
        <dbReference type="EC" id="3.6.1.9"/>
    </reaction>
</comment>
<evidence type="ECO:0000256" key="2">
    <source>
        <dbReference type="ARBA" id="ARBA00001946"/>
    </source>
</evidence>
<comment type="caution">
    <text evidence="17">The sequence shown here is derived from an EMBL/GenBank/DDBJ whole genome shotgun (WGS) entry which is preliminary data.</text>
</comment>
<dbReference type="GO" id="GO:0008413">
    <property type="term" value="F:8-oxo-7,8-dihydroguanosine triphosphate pyrophosphatase activity"/>
    <property type="evidence" value="ECO:0007669"/>
    <property type="project" value="UniProtKB-ARBA"/>
</dbReference>
<dbReference type="PANTHER" id="PTHR16099:SF5">
    <property type="entry name" value="NUCLEOTIDE TRIPHOSPHATE DIPHOSPHATASE NUDT15"/>
    <property type="match status" value="1"/>
</dbReference>
<comment type="similarity">
    <text evidence="3">Belongs to the Nudix hydrolase family.</text>
</comment>
<dbReference type="GO" id="GO:0005829">
    <property type="term" value="C:cytosol"/>
    <property type="evidence" value="ECO:0007669"/>
    <property type="project" value="TreeGrafter"/>
</dbReference>
<dbReference type="PANTHER" id="PTHR16099">
    <property type="entry name" value="8-OXO-DGTP DIPHOSPHATES NUDT15"/>
    <property type="match status" value="1"/>
</dbReference>
<dbReference type="GO" id="GO:0035539">
    <property type="term" value="F:8-oxo-7,8-dihydrodeoxyguanosine triphosphate pyrophosphatase activity"/>
    <property type="evidence" value="ECO:0007669"/>
    <property type="project" value="TreeGrafter"/>
</dbReference>
<evidence type="ECO:0000313" key="18">
    <source>
        <dbReference type="Proteomes" id="UP001374579"/>
    </source>
</evidence>
<evidence type="ECO:0000259" key="16">
    <source>
        <dbReference type="PROSITE" id="PS51462"/>
    </source>
</evidence>
<keyword evidence="6" id="KW-0460">Magnesium</keyword>
<dbReference type="EMBL" id="JBAMIC010000001">
    <property type="protein sequence ID" value="KAK7115846.1"/>
    <property type="molecule type" value="Genomic_DNA"/>
</dbReference>